<dbReference type="AlphaFoldDB" id="A0A392VRP2"/>
<dbReference type="Proteomes" id="UP000265520">
    <property type="component" value="Unassembled WGS sequence"/>
</dbReference>
<reference evidence="1 2" key="1">
    <citation type="journal article" date="2018" name="Front. Plant Sci.">
        <title>Red Clover (Trifolium pratense) and Zigzag Clover (T. medium) - A Picture of Genomic Similarities and Differences.</title>
        <authorList>
            <person name="Dluhosova J."/>
            <person name="Istvanek J."/>
            <person name="Nedelnik J."/>
            <person name="Repkova J."/>
        </authorList>
    </citation>
    <scope>NUCLEOTIDE SEQUENCE [LARGE SCALE GENOMIC DNA]</scope>
    <source>
        <strain evidence="2">cv. 10/8</strain>
        <tissue evidence="1">Leaf</tissue>
    </source>
</reference>
<accession>A0A392VRP2</accession>
<evidence type="ECO:0000313" key="1">
    <source>
        <dbReference type="EMBL" id="MCI89090.1"/>
    </source>
</evidence>
<feature type="non-terminal residue" evidence="1">
    <location>
        <position position="29"/>
    </location>
</feature>
<comment type="caution">
    <text evidence="1">The sequence shown here is derived from an EMBL/GenBank/DDBJ whole genome shotgun (WGS) entry which is preliminary data.</text>
</comment>
<protein>
    <submittedName>
        <fullName evidence="1">Uncharacterized protein</fullName>
    </submittedName>
</protein>
<sequence length="29" mass="3033">MTAEKEGGICETLVNLDGEHGIGEVEMGN</sequence>
<proteinExistence type="predicted"/>
<evidence type="ECO:0000313" key="2">
    <source>
        <dbReference type="Proteomes" id="UP000265520"/>
    </source>
</evidence>
<keyword evidence="2" id="KW-1185">Reference proteome</keyword>
<name>A0A392VRP2_9FABA</name>
<organism evidence="1 2">
    <name type="scientific">Trifolium medium</name>
    <dbReference type="NCBI Taxonomy" id="97028"/>
    <lineage>
        <taxon>Eukaryota</taxon>
        <taxon>Viridiplantae</taxon>
        <taxon>Streptophyta</taxon>
        <taxon>Embryophyta</taxon>
        <taxon>Tracheophyta</taxon>
        <taxon>Spermatophyta</taxon>
        <taxon>Magnoliopsida</taxon>
        <taxon>eudicotyledons</taxon>
        <taxon>Gunneridae</taxon>
        <taxon>Pentapetalae</taxon>
        <taxon>rosids</taxon>
        <taxon>fabids</taxon>
        <taxon>Fabales</taxon>
        <taxon>Fabaceae</taxon>
        <taxon>Papilionoideae</taxon>
        <taxon>50 kb inversion clade</taxon>
        <taxon>NPAAA clade</taxon>
        <taxon>Hologalegina</taxon>
        <taxon>IRL clade</taxon>
        <taxon>Trifolieae</taxon>
        <taxon>Trifolium</taxon>
    </lineage>
</organism>
<dbReference type="EMBL" id="LXQA011210076">
    <property type="protein sequence ID" value="MCI89090.1"/>
    <property type="molecule type" value="Genomic_DNA"/>
</dbReference>